<evidence type="ECO:0000313" key="2">
    <source>
        <dbReference type="EMBL" id="EDQ89325.1"/>
    </source>
</evidence>
<dbReference type="KEGG" id="mbr:MONBRDRAFT_32394"/>
<sequence>MLLGNGTMLRHAQAVALAGLICCSLISDTGAKDYNKEPVFRSQSECRFLHIINDFKPHDANTTLEFDIVFQSMKTAQAQARAAGIQVDFVFVLQDGDELSVPRSDLLDAVYVTEAFLDPASQRSLPTPGGILDAGLAHHDHPAVVFTNRDIGLYPQFYVQSCEFLQVPGQLVVETTRVLLNMDEVVEDYNRTLYAKGRVHRGADCWVMAREVLPDCYREDRRLVVGFPPWGSLLRHILYDHAVALRCGQIGGYRISRSSPHTPSRRRTFHLERAEGTAPWKKMMRYNGYLYAYLQMLPRRVMLRAPKLAFIESEDNIDCSQRGEPMVWPWCEKCHRPCDGFWMNCPTADCQVNGPRCRFDEQPALATCPNGFNKEHLTGPRDQIRAVPPISLSDHLNTGITA</sequence>
<dbReference type="GeneID" id="5891084"/>
<keyword evidence="1" id="KW-0732">Signal</keyword>
<reference evidence="2 3" key="1">
    <citation type="journal article" date="2008" name="Nature">
        <title>The genome of the choanoflagellate Monosiga brevicollis and the origin of metazoans.</title>
        <authorList>
            <consortium name="JGI Sequencing"/>
            <person name="King N."/>
            <person name="Westbrook M.J."/>
            <person name="Young S.L."/>
            <person name="Kuo A."/>
            <person name="Abedin M."/>
            <person name="Chapman J."/>
            <person name="Fairclough S."/>
            <person name="Hellsten U."/>
            <person name="Isogai Y."/>
            <person name="Letunic I."/>
            <person name="Marr M."/>
            <person name="Pincus D."/>
            <person name="Putnam N."/>
            <person name="Rokas A."/>
            <person name="Wright K.J."/>
            <person name="Zuzow R."/>
            <person name="Dirks W."/>
            <person name="Good M."/>
            <person name="Goodstein D."/>
            <person name="Lemons D."/>
            <person name="Li W."/>
            <person name="Lyons J.B."/>
            <person name="Morris A."/>
            <person name="Nichols S."/>
            <person name="Richter D.J."/>
            <person name="Salamov A."/>
            <person name="Bork P."/>
            <person name="Lim W.A."/>
            <person name="Manning G."/>
            <person name="Miller W.T."/>
            <person name="McGinnis W."/>
            <person name="Shapiro H."/>
            <person name="Tjian R."/>
            <person name="Grigoriev I.V."/>
            <person name="Rokhsar D."/>
        </authorList>
    </citation>
    <scope>NUCLEOTIDE SEQUENCE [LARGE SCALE GENOMIC DNA]</scope>
    <source>
        <strain evidence="3">MX1 / ATCC 50154</strain>
    </source>
</reference>
<protein>
    <submittedName>
        <fullName evidence="2">Uncharacterized protein</fullName>
    </submittedName>
</protein>
<dbReference type="Proteomes" id="UP000001357">
    <property type="component" value="Unassembled WGS sequence"/>
</dbReference>
<keyword evidence="3" id="KW-1185">Reference proteome</keyword>
<feature type="chain" id="PRO_5002742589" evidence="1">
    <location>
        <begin position="32"/>
        <end position="402"/>
    </location>
</feature>
<organism evidence="2 3">
    <name type="scientific">Monosiga brevicollis</name>
    <name type="common">Choanoflagellate</name>
    <dbReference type="NCBI Taxonomy" id="81824"/>
    <lineage>
        <taxon>Eukaryota</taxon>
        <taxon>Choanoflagellata</taxon>
        <taxon>Craspedida</taxon>
        <taxon>Salpingoecidae</taxon>
        <taxon>Monosiga</taxon>
    </lineage>
</organism>
<dbReference type="EMBL" id="CH991551">
    <property type="protein sequence ID" value="EDQ89325.1"/>
    <property type="molecule type" value="Genomic_DNA"/>
</dbReference>
<feature type="signal peptide" evidence="1">
    <location>
        <begin position="1"/>
        <end position="31"/>
    </location>
</feature>
<evidence type="ECO:0000256" key="1">
    <source>
        <dbReference type="SAM" id="SignalP"/>
    </source>
</evidence>
<accession>A9UZ91</accession>
<dbReference type="AlphaFoldDB" id="A9UZ91"/>
<proteinExistence type="predicted"/>
<dbReference type="InParanoid" id="A9UZ91"/>
<gene>
    <name evidence="2" type="ORF">MONBRDRAFT_32394</name>
</gene>
<evidence type="ECO:0000313" key="3">
    <source>
        <dbReference type="Proteomes" id="UP000001357"/>
    </source>
</evidence>
<name>A9UZ91_MONBE</name>
<dbReference type="RefSeq" id="XP_001745901.1">
    <property type="nucleotide sequence ID" value="XM_001745849.1"/>
</dbReference>